<accession>R7ZWQ4</accession>
<name>R7ZWQ4_9BACT</name>
<comment type="caution">
    <text evidence="1">The sequence shown here is derived from an EMBL/GenBank/DDBJ whole genome shotgun (WGS) entry which is preliminary data.</text>
</comment>
<dbReference type="AlphaFoldDB" id="R7ZWQ4"/>
<evidence type="ECO:0000313" key="1">
    <source>
        <dbReference type="EMBL" id="EON78575.1"/>
    </source>
</evidence>
<reference evidence="1 2" key="1">
    <citation type="submission" date="2013-02" db="EMBL/GenBank/DDBJ databases">
        <title>A novel strain isolated from Lonar lake, Maharashtra, India.</title>
        <authorList>
            <person name="Singh A."/>
        </authorList>
    </citation>
    <scope>NUCLEOTIDE SEQUENCE [LARGE SCALE GENOMIC DNA]</scope>
    <source>
        <strain evidence="1 2">AK24</strain>
    </source>
</reference>
<gene>
    <name evidence="1" type="ORF">ADIS_0925</name>
</gene>
<organism evidence="1 2">
    <name type="scientific">Lunatimonas lonarensis</name>
    <dbReference type="NCBI Taxonomy" id="1232681"/>
    <lineage>
        <taxon>Bacteria</taxon>
        <taxon>Pseudomonadati</taxon>
        <taxon>Bacteroidota</taxon>
        <taxon>Cytophagia</taxon>
        <taxon>Cytophagales</taxon>
        <taxon>Cyclobacteriaceae</taxon>
    </lineage>
</organism>
<keyword evidence="2" id="KW-1185">Reference proteome</keyword>
<dbReference type="Proteomes" id="UP000013909">
    <property type="component" value="Unassembled WGS sequence"/>
</dbReference>
<protein>
    <submittedName>
        <fullName evidence="1">Uncharacterized protein</fullName>
    </submittedName>
</protein>
<sequence>MVSSKEAQVLVSKGQQHAQLEKLDEKVDRQKGGFIRKGQKLQVGFFPEHFQVSLDKCRTNRCNINQHLGH</sequence>
<evidence type="ECO:0000313" key="2">
    <source>
        <dbReference type="Proteomes" id="UP000013909"/>
    </source>
</evidence>
<dbReference type="EMBL" id="AQHR01000029">
    <property type="protein sequence ID" value="EON78575.1"/>
    <property type="molecule type" value="Genomic_DNA"/>
</dbReference>
<dbReference type="STRING" id="1232681.ADIS_0925"/>
<proteinExistence type="predicted"/>